<sequence>MASPSNPSSFSSSSSAPQNQDSHAFIANVSNFVSVKLSSERNYHLWEKQMGCLLKSYNLHGIVCDPITPDFNTRSNSLVKGWIFSTISEELLNTVFNLESAKDVWDKLKSIYDPTITHSTKGTLIR</sequence>
<protein>
    <recommendedName>
        <fullName evidence="3">Retrotransposon Copia-like N-terminal domain-containing protein</fullName>
    </recommendedName>
</protein>
<keyword evidence="2" id="KW-1185">Reference proteome</keyword>
<dbReference type="Proteomes" id="UP000235145">
    <property type="component" value="Unassembled WGS sequence"/>
</dbReference>
<gene>
    <name evidence="1" type="ORF">LSAT_V11C700362780</name>
</gene>
<organism evidence="1 2">
    <name type="scientific">Lactuca sativa</name>
    <name type="common">Garden lettuce</name>
    <dbReference type="NCBI Taxonomy" id="4236"/>
    <lineage>
        <taxon>Eukaryota</taxon>
        <taxon>Viridiplantae</taxon>
        <taxon>Streptophyta</taxon>
        <taxon>Embryophyta</taxon>
        <taxon>Tracheophyta</taxon>
        <taxon>Spermatophyta</taxon>
        <taxon>Magnoliopsida</taxon>
        <taxon>eudicotyledons</taxon>
        <taxon>Gunneridae</taxon>
        <taxon>Pentapetalae</taxon>
        <taxon>asterids</taxon>
        <taxon>campanulids</taxon>
        <taxon>Asterales</taxon>
        <taxon>Asteraceae</taxon>
        <taxon>Cichorioideae</taxon>
        <taxon>Cichorieae</taxon>
        <taxon>Lactucinae</taxon>
        <taxon>Lactuca</taxon>
    </lineage>
</organism>
<proteinExistence type="predicted"/>
<dbReference type="PANTHER" id="PTHR37610:SF103">
    <property type="entry name" value="SERINE_THREONINE-PROTEIN PHOSPHATASE 6 REGULATORY ANKYRIN REPEAT SUBUNIT C-LIKE ISOFORM X1"/>
    <property type="match status" value="1"/>
</dbReference>
<accession>A0A9R1UYG3</accession>
<name>A0A9R1UYG3_LACSA</name>
<comment type="caution">
    <text evidence="1">The sequence shown here is derived from an EMBL/GenBank/DDBJ whole genome shotgun (WGS) entry which is preliminary data.</text>
</comment>
<evidence type="ECO:0008006" key="3">
    <source>
        <dbReference type="Google" id="ProtNLM"/>
    </source>
</evidence>
<evidence type="ECO:0000313" key="1">
    <source>
        <dbReference type="EMBL" id="KAJ0195387.1"/>
    </source>
</evidence>
<reference evidence="1 2" key="1">
    <citation type="journal article" date="2017" name="Nat. Commun.">
        <title>Genome assembly with in vitro proximity ligation data and whole-genome triplication in lettuce.</title>
        <authorList>
            <person name="Reyes-Chin-Wo S."/>
            <person name="Wang Z."/>
            <person name="Yang X."/>
            <person name="Kozik A."/>
            <person name="Arikit S."/>
            <person name="Song C."/>
            <person name="Xia L."/>
            <person name="Froenicke L."/>
            <person name="Lavelle D.O."/>
            <person name="Truco M.J."/>
            <person name="Xia R."/>
            <person name="Zhu S."/>
            <person name="Xu C."/>
            <person name="Xu H."/>
            <person name="Xu X."/>
            <person name="Cox K."/>
            <person name="Korf I."/>
            <person name="Meyers B.C."/>
            <person name="Michelmore R.W."/>
        </authorList>
    </citation>
    <scope>NUCLEOTIDE SEQUENCE [LARGE SCALE GENOMIC DNA]</scope>
    <source>
        <strain evidence="2">cv. Salinas</strain>
        <tissue evidence="1">Seedlings</tissue>
    </source>
</reference>
<dbReference type="PANTHER" id="PTHR37610">
    <property type="entry name" value="CCHC-TYPE DOMAIN-CONTAINING PROTEIN"/>
    <property type="match status" value="1"/>
</dbReference>
<dbReference type="AlphaFoldDB" id="A0A9R1UYG3"/>
<evidence type="ECO:0000313" key="2">
    <source>
        <dbReference type="Proteomes" id="UP000235145"/>
    </source>
</evidence>
<dbReference type="EMBL" id="NBSK02000007">
    <property type="protein sequence ID" value="KAJ0195387.1"/>
    <property type="molecule type" value="Genomic_DNA"/>
</dbReference>